<protein>
    <submittedName>
        <fullName evidence="1">Uncharacterized protein</fullName>
    </submittedName>
</protein>
<gene>
    <name evidence="1" type="ORF">OCBIM_22026289mg</name>
</gene>
<dbReference type="AlphaFoldDB" id="A0A0L8GXE8"/>
<name>A0A0L8GXE8_OCTBM</name>
<proteinExistence type="predicted"/>
<sequence length="78" mass="9277">MHTYTHTYKIMDVLIQKYLKSLRFFLQTLSRLCGLKISSFHVDPDTRDLQQMSFYSSKTSTKEYTHVLKYSFHPSLHG</sequence>
<reference evidence="1" key="1">
    <citation type="submission" date="2015-07" db="EMBL/GenBank/DDBJ databases">
        <title>MeaNS - Measles Nucleotide Surveillance Program.</title>
        <authorList>
            <person name="Tran T."/>
            <person name="Druce J."/>
        </authorList>
    </citation>
    <scope>NUCLEOTIDE SEQUENCE</scope>
    <source>
        <strain evidence="1">UCB-OBI-ISO-001</strain>
        <tissue evidence="1">Gonad</tissue>
    </source>
</reference>
<dbReference type="EMBL" id="KQ420023">
    <property type="protein sequence ID" value="KOF81607.1"/>
    <property type="molecule type" value="Genomic_DNA"/>
</dbReference>
<evidence type="ECO:0000313" key="1">
    <source>
        <dbReference type="EMBL" id="KOF81607.1"/>
    </source>
</evidence>
<organism evidence="1">
    <name type="scientific">Octopus bimaculoides</name>
    <name type="common">California two-spotted octopus</name>
    <dbReference type="NCBI Taxonomy" id="37653"/>
    <lineage>
        <taxon>Eukaryota</taxon>
        <taxon>Metazoa</taxon>
        <taxon>Spiralia</taxon>
        <taxon>Lophotrochozoa</taxon>
        <taxon>Mollusca</taxon>
        <taxon>Cephalopoda</taxon>
        <taxon>Coleoidea</taxon>
        <taxon>Octopodiformes</taxon>
        <taxon>Octopoda</taxon>
        <taxon>Incirrata</taxon>
        <taxon>Octopodidae</taxon>
        <taxon>Octopus</taxon>
    </lineage>
</organism>
<accession>A0A0L8GXE8</accession>